<keyword evidence="2" id="KW-0808">Transferase</keyword>
<dbReference type="PANTHER" id="PTHR23290:SF0">
    <property type="entry name" value="RRNA N6-ADENOSINE-METHYLTRANSFERASE METTL5"/>
    <property type="match status" value="1"/>
</dbReference>
<protein>
    <submittedName>
        <fullName evidence="2">Putative methylase</fullName>
    </submittedName>
</protein>
<dbReference type="AlphaFoldDB" id="A0A1I6QWY0"/>
<organism evidence="2 3">
    <name type="scientific">Halostagnicola kamekurae</name>
    <dbReference type="NCBI Taxonomy" id="619731"/>
    <lineage>
        <taxon>Archaea</taxon>
        <taxon>Methanobacteriati</taxon>
        <taxon>Methanobacteriota</taxon>
        <taxon>Stenosarchaea group</taxon>
        <taxon>Halobacteria</taxon>
        <taxon>Halobacteriales</taxon>
        <taxon>Natrialbaceae</taxon>
        <taxon>Halostagnicola</taxon>
    </lineage>
</organism>
<dbReference type="InterPro" id="IPR029063">
    <property type="entry name" value="SAM-dependent_MTases_sf"/>
</dbReference>
<evidence type="ECO:0000313" key="3">
    <source>
        <dbReference type="Proteomes" id="UP000199199"/>
    </source>
</evidence>
<dbReference type="Proteomes" id="UP000199199">
    <property type="component" value="Unassembled WGS sequence"/>
</dbReference>
<name>A0A1I6QWY0_9EURY</name>
<dbReference type="GO" id="GO:0032259">
    <property type="term" value="P:methylation"/>
    <property type="evidence" value="ECO:0007669"/>
    <property type="project" value="UniProtKB-KW"/>
</dbReference>
<feature type="region of interest" description="Disordered" evidence="1">
    <location>
        <begin position="97"/>
        <end position="116"/>
    </location>
</feature>
<dbReference type="InterPro" id="IPR051720">
    <property type="entry name" value="rRNA_MeTrfase/Polyamine_Synth"/>
</dbReference>
<proteinExistence type="predicted"/>
<dbReference type="CDD" id="cd02440">
    <property type="entry name" value="AdoMet_MTases"/>
    <property type="match status" value="1"/>
</dbReference>
<accession>A0A1I6QWY0</accession>
<dbReference type="OrthoDB" id="31271at2157"/>
<dbReference type="GO" id="GO:0008168">
    <property type="term" value="F:methyltransferase activity"/>
    <property type="evidence" value="ECO:0007669"/>
    <property type="project" value="UniProtKB-KW"/>
</dbReference>
<evidence type="ECO:0000256" key="1">
    <source>
        <dbReference type="SAM" id="MobiDB-lite"/>
    </source>
</evidence>
<sequence>MPVPQRRTLARRLEDVDDFRTPSADLEQYLTPAEVASHVCHLAALQGDLAGETVVDLGTGTGMLAIGAALCDAGRVVGIDVDKDALALARENARSVLSDHAADSDSSASPSKRPPIEWIRGDVTRHPLAVNDVTVLSNPPFGAQRGNRHADRDFLETASSIADTSYTIHNEGSQEFVESYANDTGGTVTHAFRAAFSLSNRLEFHTEETRTLEAEVFRIEWDSSAVDPTSNTVS</sequence>
<dbReference type="Gene3D" id="3.40.50.150">
    <property type="entry name" value="Vaccinia Virus protein VP39"/>
    <property type="match status" value="1"/>
</dbReference>
<reference evidence="3" key="1">
    <citation type="submission" date="2016-10" db="EMBL/GenBank/DDBJ databases">
        <authorList>
            <person name="Varghese N."/>
            <person name="Submissions S."/>
        </authorList>
    </citation>
    <scope>NUCLEOTIDE SEQUENCE [LARGE SCALE GENOMIC DNA]</scope>
    <source>
        <strain evidence="3">DSM 22427</strain>
    </source>
</reference>
<evidence type="ECO:0000313" key="2">
    <source>
        <dbReference type="EMBL" id="SFS56966.1"/>
    </source>
</evidence>
<dbReference type="Pfam" id="PF06325">
    <property type="entry name" value="PrmA"/>
    <property type="match status" value="1"/>
</dbReference>
<dbReference type="RefSeq" id="WP_092903396.1">
    <property type="nucleotide sequence ID" value="NZ_FOZS01000001.1"/>
</dbReference>
<keyword evidence="2" id="KW-0489">Methyltransferase</keyword>
<dbReference type="PANTHER" id="PTHR23290">
    <property type="entry name" value="RRNA N6-ADENOSINE-METHYLTRANSFERASE METTL5"/>
    <property type="match status" value="1"/>
</dbReference>
<gene>
    <name evidence="2" type="ORF">SAMN04488556_1660</name>
</gene>
<dbReference type="EMBL" id="FOZS01000001">
    <property type="protein sequence ID" value="SFS56966.1"/>
    <property type="molecule type" value="Genomic_DNA"/>
</dbReference>
<dbReference type="SUPFAM" id="SSF53335">
    <property type="entry name" value="S-adenosyl-L-methionine-dependent methyltransferases"/>
    <property type="match status" value="1"/>
</dbReference>
<keyword evidence="3" id="KW-1185">Reference proteome</keyword>